<comment type="caution">
    <text evidence="12">The sequence shown here is derived from an EMBL/GenBank/DDBJ whole genome shotgun (WGS) entry which is preliminary data.</text>
</comment>
<dbReference type="InterPro" id="IPR036640">
    <property type="entry name" value="ABC1_TM_sf"/>
</dbReference>
<organism evidence="12 13">
    <name type="scientific">Letharia lupina</name>
    <dbReference type="NCBI Taxonomy" id="560253"/>
    <lineage>
        <taxon>Eukaryota</taxon>
        <taxon>Fungi</taxon>
        <taxon>Dikarya</taxon>
        <taxon>Ascomycota</taxon>
        <taxon>Pezizomycotina</taxon>
        <taxon>Lecanoromycetes</taxon>
        <taxon>OSLEUM clade</taxon>
        <taxon>Lecanoromycetidae</taxon>
        <taxon>Lecanorales</taxon>
        <taxon>Lecanorineae</taxon>
        <taxon>Parmeliaceae</taxon>
        <taxon>Letharia</taxon>
    </lineage>
</organism>
<feature type="compositionally biased region" description="Basic and acidic residues" evidence="8">
    <location>
        <begin position="792"/>
        <end position="816"/>
    </location>
</feature>
<comment type="similarity">
    <text evidence="2">Belongs to the ABC transporter superfamily. ABCB family. Mitochondrial peptide exporter (TC 3.A.1.212) subfamily.</text>
</comment>
<dbReference type="PROSITE" id="PS00211">
    <property type="entry name" value="ABC_TRANSPORTER_1"/>
    <property type="match status" value="1"/>
</dbReference>
<dbReference type="InterPro" id="IPR011527">
    <property type="entry name" value="ABC1_TM_dom"/>
</dbReference>
<evidence type="ECO:0000256" key="4">
    <source>
        <dbReference type="ARBA" id="ARBA00022741"/>
    </source>
</evidence>
<dbReference type="RefSeq" id="XP_037154127.1">
    <property type="nucleotide sequence ID" value="XM_037301310.1"/>
</dbReference>
<dbReference type="SUPFAM" id="SSF90123">
    <property type="entry name" value="ABC transporter transmembrane region"/>
    <property type="match status" value="1"/>
</dbReference>
<dbReference type="PANTHER" id="PTHR43394">
    <property type="entry name" value="ATP-DEPENDENT PERMEASE MDL1, MITOCHONDRIAL"/>
    <property type="match status" value="1"/>
</dbReference>
<dbReference type="FunFam" id="3.40.50.300:FF:000218">
    <property type="entry name" value="Multidrug ABC transporter ATP-binding protein"/>
    <property type="match status" value="1"/>
</dbReference>
<comment type="subcellular location">
    <subcellularLocation>
        <location evidence="1">Membrane</location>
        <topology evidence="1">Multi-pass membrane protein</topology>
    </subcellularLocation>
</comment>
<dbReference type="GO" id="GO:0005524">
    <property type="term" value="F:ATP binding"/>
    <property type="evidence" value="ECO:0007669"/>
    <property type="project" value="UniProtKB-KW"/>
</dbReference>
<evidence type="ECO:0000259" key="11">
    <source>
        <dbReference type="PROSITE" id="PS50929"/>
    </source>
</evidence>
<feature type="region of interest" description="Disordered" evidence="8">
    <location>
        <begin position="84"/>
        <end position="166"/>
    </location>
</feature>
<feature type="compositionally biased region" description="Acidic residues" evidence="8">
    <location>
        <begin position="772"/>
        <end position="791"/>
    </location>
</feature>
<dbReference type="GO" id="GO:0015421">
    <property type="term" value="F:ABC-type oligopeptide transporter activity"/>
    <property type="evidence" value="ECO:0007669"/>
    <property type="project" value="TreeGrafter"/>
</dbReference>
<dbReference type="InterPro" id="IPR003593">
    <property type="entry name" value="AAA+_ATPase"/>
</dbReference>
<evidence type="ECO:0000256" key="2">
    <source>
        <dbReference type="ARBA" id="ARBA00005580"/>
    </source>
</evidence>
<feature type="transmembrane region" description="Helical" evidence="9">
    <location>
        <begin position="312"/>
        <end position="329"/>
    </location>
</feature>
<dbReference type="PROSITE" id="PS50929">
    <property type="entry name" value="ABC_TM1F"/>
    <property type="match status" value="1"/>
</dbReference>
<evidence type="ECO:0000313" key="13">
    <source>
        <dbReference type="Proteomes" id="UP000593566"/>
    </source>
</evidence>
<dbReference type="InterPro" id="IPR027417">
    <property type="entry name" value="P-loop_NTPase"/>
</dbReference>
<dbReference type="AlphaFoldDB" id="A0A8H6FEC2"/>
<feature type="compositionally biased region" description="Basic and acidic residues" evidence="8">
    <location>
        <begin position="90"/>
        <end position="100"/>
    </location>
</feature>
<dbReference type="EMBL" id="JACCJB010000008">
    <property type="protein sequence ID" value="KAF6225260.1"/>
    <property type="molecule type" value="Genomic_DNA"/>
</dbReference>
<sequence>MMRSSKLLLQRLSRAPAASSAQAHTFTFRANALPLPLQWKFYTTSAVVKPSVTKHVESFRSGHPSLLAAHTRRTTTHNVRSFTTTQAYSREGRHAERKPEPNPLVHQVEDTPTKAVSEEATKTVEEEELDHEQVERGFGRSEKASQASQVNLSARLSKDPKDQGKGAGLKETWRLIKIARPEAGVLGWAFLFLIVSSSISMTIPFSIGKFLDVATKAEEGGNTLYGFDLSTLYLALGGILIVGAGANYGRIIILRIVGERIVSRLRSQLFRRTFAQNAEFFDANRVGDLISRLSSDTVIVGKSITQNLSDGLRSLVSGVAGLTLMAYVSLKLTSVLAICFPPVAIGTFFYGRAIRNLSRKIQKNLGTLTKIAEERLGNVRTSQAFAGEILEVARYNKQVKRIFNLGITEAFISATYFSATGLAGNMTILALLYIGGGMVQSGAISIGELTSFLMYTAYAGSSLFGLSGFWSELMKGVGAASRLFELQDRKPTISPTVGLPVYTARGAIRFENLSFSYPTRPAVDIFKNLDFEIPQGSNVAVVGPSGGGKSTIASLLLRFYTPTQGSIKIDGVDLSTMNVKALRRKIGVVSQEPVLFSGTIADNISYAKPNATRKEIIEAARKANCRFIEDFPDGLDTSVGPRGAMLSGGQKQRIAIARALVKNPDILILDEATSALDAESETLVNQALAALLKGNNTTISIAHRLSTIKRSDSIIVLSSDGKVAQQGSYAELSQDRDGAFTKLMEWQMSGGETKGEPEVTKDVEPEAKETMGEYDDVVEGLSEESEVEEDEAALKSKRGDEAGPESVLDKSRKGEM</sequence>
<dbReference type="PIRSF" id="PIRSF002773">
    <property type="entry name" value="ABC_prm/ATPase_B"/>
    <property type="match status" value="1"/>
</dbReference>
<dbReference type="Pfam" id="PF00005">
    <property type="entry name" value="ABC_tran"/>
    <property type="match status" value="1"/>
</dbReference>
<name>A0A8H6FEC2_9LECA</name>
<feature type="domain" description="ABC transporter" evidence="10">
    <location>
        <begin position="508"/>
        <end position="745"/>
    </location>
</feature>
<feature type="transmembrane region" description="Helical" evidence="9">
    <location>
        <begin position="232"/>
        <end position="257"/>
    </location>
</feature>
<accession>A0A8H6FEC2</accession>
<dbReference type="GO" id="GO:0005743">
    <property type="term" value="C:mitochondrial inner membrane"/>
    <property type="evidence" value="ECO:0007669"/>
    <property type="project" value="TreeGrafter"/>
</dbReference>
<dbReference type="SMART" id="SM00382">
    <property type="entry name" value="AAA"/>
    <property type="match status" value="1"/>
</dbReference>
<keyword evidence="5" id="KW-0067">ATP-binding</keyword>
<reference evidence="12 13" key="1">
    <citation type="journal article" date="2020" name="Genomics">
        <title>Complete, high-quality genomes from long-read metagenomic sequencing of two wolf lichen thalli reveals enigmatic genome architecture.</title>
        <authorList>
            <person name="McKenzie S.K."/>
            <person name="Walston R.F."/>
            <person name="Allen J.L."/>
        </authorList>
    </citation>
    <scope>NUCLEOTIDE SEQUENCE [LARGE SCALE GENOMIC DNA]</scope>
    <source>
        <strain evidence="12">WasteWater1</strain>
    </source>
</reference>
<evidence type="ECO:0000256" key="9">
    <source>
        <dbReference type="SAM" id="Phobius"/>
    </source>
</evidence>
<dbReference type="InterPro" id="IPR003439">
    <property type="entry name" value="ABC_transporter-like_ATP-bd"/>
</dbReference>
<dbReference type="CDD" id="cd18573">
    <property type="entry name" value="ABC_6TM_ABCB10_like"/>
    <property type="match status" value="1"/>
</dbReference>
<feature type="compositionally biased region" description="Basic and acidic residues" evidence="8">
    <location>
        <begin position="107"/>
        <end position="124"/>
    </location>
</feature>
<dbReference type="Pfam" id="PF00664">
    <property type="entry name" value="ABC_membrane"/>
    <property type="match status" value="1"/>
</dbReference>
<feature type="compositionally biased region" description="Basic and acidic residues" evidence="8">
    <location>
        <begin position="753"/>
        <end position="771"/>
    </location>
</feature>
<dbReference type="CDD" id="cd03249">
    <property type="entry name" value="ABC_MTABC3_MDL1_MDL2"/>
    <property type="match status" value="1"/>
</dbReference>
<dbReference type="Gene3D" id="1.20.1560.10">
    <property type="entry name" value="ABC transporter type 1, transmembrane domain"/>
    <property type="match status" value="1"/>
</dbReference>
<dbReference type="FunFam" id="1.20.1560.10:FF:000095">
    <property type="entry name" value="ABC multidrug transporter Mdr2"/>
    <property type="match status" value="1"/>
</dbReference>
<dbReference type="PANTHER" id="PTHR43394:SF1">
    <property type="entry name" value="ATP-BINDING CASSETTE SUB-FAMILY B MEMBER 10, MITOCHONDRIAL"/>
    <property type="match status" value="1"/>
</dbReference>
<keyword evidence="3 9" id="KW-0812">Transmembrane</keyword>
<dbReference type="InterPro" id="IPR017871">
    <property type="entry name" value="ABC_transporter-like_CS"/>
</dbReference>
<feature type="domain" description="ABC transmembrane type-1" evidence="11">
    <location>
        <begin position="188"/>
        <end position="475"/>
    </location>
</feature>
<dbReference type="GeneID" id="59338848"/>
<dbReference type="Gene3D" id="3.40.50.300">
    <property type="entry name" value="P-loop containing nucleotide triphosphate hydrolases"/>
    <property type="match status" value="1"/>
</dbReference>
<evidence type="ECO:0000256" key="8">
    <source>
        <dbReference type="SAM" id="MobiDB-lite"/>
    </source>
</evidence>
<protein>
    <submittedName>
        <fullName evidence="12">Uncharacterized protein</fullName>
    </submittedName>
</protein>
<dbReference type="PROSITE" id="PS50893">
    <property type="entry name" value="ABC_TRANSPORTER_2"/>
    <property type="match status" value="1"/>
</dbReference>
<dbReference type="InterPro" id="IPR039421">
    <property type="entry name" value="Type_1_exporter"/>
</dbReference>
<evidence type="ECO:0000313" key="12">
    <source>
        <dbReference type="EMBL" id="KAF6225260.1"/>
    </source>
</evidence>
<evidence type="ECO:0000256" key="6">
    <source>
        <dbReference type="ARBA" id="ARBA00022989"/>
    </source>
</evidence>
<keyword evidence="7 9" id="KW-0472">Membrane</keyword>
<evidence type="ECO:0000256" key="7">
    <source>
        <dbReference type="ARBA" id="ARBA00023136"/>
    </source>
</evidence>
<evidence type="ECO:0000259" key="10">
    <source>
        <dbReference type="PROSITE" id="PS50893"/>
    </source>
</evidence>
<keyword evidence="13" id="KW-1185">Reference proteome</keyword>
<feature type="compositionally biased region" description="Polar residues" evidence="8">
    <location>
        <begin position="144"/>
        <end position="154"/>
    </location>
</feature>
<keyword evidence="4" id="KW-0547">Nucleotide-binding</keyword>
<feature type="transmembrane region" description="Helical" evidence="9">
    <location>
        <begin position="183"/>
        <end position="207"/>
    </location>
</feature>
<dbReference type="GO" id="GO:0016887">
    <property type="term" value="F:ATP hydrolysis activity"/>
    <property type="evidence" value="ECO:0007669"/>
    <property type="project" value="InterPro"/>
</dbReference>
<proteinExistence type="inferred from homology"/>
<feature type="transmembrane region" description="Helical" evidence="9">
    <location>
        <begin position="335"/>
        <end position="354"/>
    </location>
</feature>
<feature type="region of interest" description="Disordered" evidence="8">
    <location>
        <begin position="749"/>
        <end position="816"/>
    </location>
</feature>
<evidence type="ECO:0000256" key="5">
    <source>
        <dbReference type="ARBA" id="ARBA00022840"/>
    </source>
</evidence>
<evidence type="ECO:0000256" key="1">
    <source>
        <dbReference type="ARBA" id="ARBA00004141"/>
    </source>
</evidence>
<keyword evidence="6 9" id="KW-1133">Transmembrane helix</keyword>
<gene>
    <name evidence="12" type="ORF">HO133_010457</name>
</gene>
<feature type="transmembrane region" description="Helical" evidence="9">
    <location>
        <begin position="410"/>
        <end position="432"/>
    </location>
</feature>
<dbReference type="SUPFAM" id="SSF52540">
    <property type="entry name" value="P-loop containing nucleoside triphosphate hydrolases"/>
    <property type="match status" value="1"/>
</dbReference>
<feature type="compositionally biased region" description="Basic and acidic residues" evidence="8">
    <location>
        <begin position="131"/>
        <end position="143"/>
    </location>
</feature>
<dbReference type="GO" id="GO:0090374">
    <property type="term" value="P:oligopeptide export from mitochondrion"/>
    <property type="evidence" value="ECO:0007669"/>
    <property type="project" value="TreeGrafter"/>
</dbReference>
<dbReference type="Proteomes" id="UP000593566">
    <property type="component" value="Unassembled WGS sequence"/>
</dbReference>
<evidence type="ECO:0000256" key="3">
    <source>
        <dbReference type="ARBA" id="ARBA00022692"/>
    </source>
</evidence>